<organism evidence="5 6">
    <name type="scientific">Saponaria officinalis</name>
    <name type="common">Common soapwort</name>
    <name type="synonym">Lychnis saponaria</name>
    <dbReference type="NCBI Taxonomy" id="3572"/>
    <lineage>
        <taxon>Eukaryota</taxon>
        <taxon>Viridiplantae</taxon>
        <taxon>Streptophyta</taxon>
        <taxon>Embryophyta</taxon>
        <taxon>Tracheophyta</taxon>
        <taxon>Spermatophyta</taxon>
        <taxon>Magnoliopsida</taxon>
        <taxon>eudicotyledons</taxon>
        <taxon>Gunneridae</taxon>
        <taxon>Pentapetalae</taxon>
        <taxon>Caryophyllales</taxon>
        <taxon>Caryophyllaceae</taxon>
        <taxon>Caryophylleae</taxon>
        <taxon>Saponaria</taxon>
    </lineage>
</organism>
<dbReference type="Proteomes" id="UP001443914">
    <property type="component" value="Unassembled WGS sequence"/>
</dbReference>
<dbReference type="Gene3D" id="3.30.1370.10">
    <property type="entry name" value="K Homology domain, type 1"/>
    <property type="match status" value="1"/>
</dbReference>
<dbReference type="AlphaFoldDB" id="A0AAW1HNJ7"/>
<dbReference type="EMBL" id="JBDFQZ010000011">
    <property type="protein sequence ID" value="KAK9677399.1"/>
    <property type="molecule type" value="Genomic_DNA"/>
</dbReference>
<feature type="region of interest" description="Disordered" evidence="3">
    <location>
        <begin position="683"/>
        <end position="718"/>
    </location>
</feature>
<name>A0AAW1HNJ7_SAPOF</name>
<feature type="domain" description="K Homology" evidence="4">
    <location>
        <begin position="130"/>
        <end position="205"/>
    </location>
</feature>
<comment type="caution">
    <text evidence="5">The sequence shown here is derived from an EMBL/GenBank/DDBJ whole genome shotgun (WGS) entry which is preliminary data.</text>
</comment>
<dbReference type="SUPFAM" id="SSF54791">
    <property type="entry name" value="Eukaryotic type KH-domain (KH-domain type I)"/>
    <property type="match status" value="5"/>
</dbReference>
<evidence type="ECO:0000256" key="1">
    <source>
        <dbReference type="ARBA" id="ARBA00022737"/>
    </source>
</evidence>
<dbReference type="GO" id="GO:0003723">
    <property type="term" value="F:RNA binding"/>
    <property type="evidence" value="ECO:0007669"/>
    <property type="project" value="UniProtKB-UniRule"/>
</dbReference>
<evidence type="ECO:0000256" key="2">
    <source>
        <dbReference type="PROSITE-ProRule" id="PRU00117"/>
    </source>
</evidence>
<sequence>MADSYLSLPNKRPLSSDHHHTLSPSKRSKQPPPIPAGHASLRIICHASHVGGFIGKSGSTIKQLQLDTGTKIRVDDSLRPGSDHRVIVVVGPTASDKRVEEYGAEVSAVQVAALRVFEKVLEVSKDGGGDTMVFRVLIDEGHAGYVIGKGGKIVENLRKESGAKIRVLLGDHLPPFVSPPYELVEVEGDLLAVKKALLGVCGRLQQCPQVDKSSNKETKPLESTSQPTILDFVVDPPLQRAPLYAATTSSTLAAMGRPLPFDVQRPLLYMPAVSSSPITVTRPLSFEVDRHASIESRQHQQEVVFKVLCSNDRIGGIIGKGGSIIRALQDETGARISIGPSVNDCDERLVTVTSKEDVDTSYSAAQRAVILIYTRLAEAAAEKGLDTNTVSARLLIASNQVGCLLGKGGTIVSEMRKTTGANIRILKGEQLPKCASEDDQVVEITGQFVKIQDAVYQVTSRLRSNLFASNMTSVPESQTNFSVPPDVNRYERVRNLPIGMHHSIAASERMDGLSTMRHGLDSMHNRQRLDNPPWAGSQTSEVALYASRHGEDRDLSISAHHFPATAKSIDGLSSMRHGRDSLYDHQRFDNLPLGGSRASEVALDGSRHGILKDLPIDMHHSFGTARSIDGLSSMRQGVESLYDSQRLDRSPLAGSRASEMTLNASRHGRERELPMGVHHSFMTSQSIDGRSAVRQGLDSSYDSRRLDHSPLASSRTSEVPAFGVNSRSFVNPGRGLPPANGGAELGSSKRPAIVTNTTVEISVPEEAISSVYGENGRNLMRIRQVSGAKVVVHEAAPGTRDRTVLISGTPDETQAAQSLLHAFILTGSS</sequence>
<evidence type="ECO:0000313" key="5">
    <source>
        <dbReference type="EMBL" id="KAK9677399.1"/>
    </source>
</evidence>
<dbReference type="InterPro" id="IPR004087">
    <property type="entry name" value="KH_dom"/>
</dbReference>
<proteinExistence type="predicted"/>
<dbReference type="InterPro" id="IPR004088">
    <property type="entry name" value="KH_dom_type_1"/>
</dbReference>
<dbReference type="PROSITE" id="PS50084">
    <property type="entry name" value="KH_TYPE_1"/>
    <property type="match status" value="5"/>
</dbReference>
<keyword evidence="2" id="KW-0694">RNA-binding</keyword>
<keyword evidence="1" id="KW-0677">Repeat</keyword>
<feature type="domain" description="K Homology" evidence="4">
    <location>
        <begin position="388"/>
        <end position="463"/>
    </location>
</feature>
<gene>
    <name evidence="5" type="ORF">RND81_11G140800</name>
</gene>
<feature type="region of interest" description="Disordered" evidence="3">
    <location>
        <begin position="643"/>
        <end position="671"/>
    </location>
</feature>
<dbReference type="Pfam" id="PF00013">
    <property type="entry name" value="KH_1"/>
    <property type="match status" value="5"/>
</dbReference>
<accession>A0AAW1HNJ7</accession>
<keyword evidence="6" id="KW-1185">Reference proteome</keyword>
<dbReference type="SMART" id="SM00322">
    <property type="entry name" value="KH"/>
    <property type="match status" value="5"/>
</dbReference>
<evidence type="ECO:0000259" key="4">
    <source>
        <dbReference type="SMART" id="SM00322"/>
    </source>
</evidence>
<feature type="domain" description="K Homology" evidence="4">
    <location>
        <begin position="37"/>
        <end position="111"/>
    </location>
</feature>
<feature type="region of interest" description="Disordered" evidence="3">
    <location>
        <begin position="1"/>
        <end position="37"/>
    </location>
</feature>
<dbReference type="InterPro" id="IPR036612">
    <property type="entry name" value="KH_dom_type_1_sf"/>
</dbReference>
<evidence type="ECO:0000313" key="6">
    <source>
        <dbReference type="Proteomes" id="UP001443914"/>
    </source>
</evidence>
<dbReference type="CDD" id="cd22462">
    <property type="entry name" value="KH-I_HEN4_like_rpt5"/>
    <property type="match status" value="1"/>
</dbReference>
<feature type="domain" description="K Homology" evidence="4">
    <location>
        <begin position="755"/>
        <end position="825"/>
    </location>
</feature>
<feature type="domain" description="K Homology" evidence="4">
    <location>
        <begin position="301"/>
        <end position="377"/>
    </location>
</feature>
<dbReference type="Gene3D" id="3.30.310.210">
    <property type="match status" value="2"/>
</dbReference>
<dbReference type="PANTHER" id="PTHR10288">
    <property type="entry name" value="KH DOMAIN CONTAINING RNA BINDING PROTEIN"/>
    <property type="match status" value="1"/>
</dbReference>
<dbReference type="CDD" id="cd22460">
    <property type="entry name" value="KH-I_PEPPER_rpt2_like"/>
    <property type="match status" value="2"/>
</dbReference>
<protein>
    <recommendedName>
        <fullName evidence="4">K Homology domain-containing protein</fullName>
    </recommendedName>
</protein>
<reference evidence="5" key="1">
    <citation type="submission" date="2024-03" db="EMBL/GenBank/DDBJ databases">
        <title>WGS assembly of Saponaria officinalis var. Norfolk2.</title>
        <authorList>
            <person name="Jenkins J."/>
            <person name="Shu S."/>
            <person name="Grimwood J."/>
            <person name="Barry K."/>
            <person name="Goodstein D."/>
            <person name="Schmutz J."/>
            <person name="Leebens-Mack J."/>
            <person name="Osbourn A."/>
        </authorList>
    </citation>
    <scope>NUCLEOTIDE SEQUENCE [LARGE SCALE GENOMIC DNA]</scope>
    <source>
        <strain evidence="5">JIC</strain>
    </source>
</reference>
<evidence type="ECO:0000256" key="3">
    <source>
        <dbReference type="SAM" id="MobiDB-lite"/>
    </source>
</evidence>